<keyword evidence="3 9" id="KW-0808">Transferase</keyword>
<comment type="catalytic activity">
    <reaction evidence="9">
        <text>an alpha-Kdo-(2-&gt;4)-alpha-Kdo-(2-&gt;6)-lipid IVA + a fatty acyl-[ACP] = an alpha-Kdo-(2-&gt;4)-alpha-Kdo-(2-&gt;6)-(acyl)-lipid IVA + holo-[ACP]</text>
        <dbReference type="Rhea" id="RHEA:69396"/>
        <dbReference type="Rhea" id="RHEA-COMP:9685"/>
        <dbReference type="Rhea" id="RHEA-COMP:14125"/>
        <dbReference type="ChEBI" id="CHEBI:64479"/>
        <dbReference type="ChEBI" id="CHEBI:138651"/>
        <dbReference type="ChEBI" id="CHEBI:176429"/>
        <dbReference type="ChEBI" id="CHEBI:176430"/>
        <dbReference type="EC" id="2.3.1.241"/>
    </reaction>
</comment>
<dbReference type="UniPathway" id="UPA00030"/>
<comment type="subcellular location">
    <subcellularLocation>
        <location evidence="9">Cell inner membrane</location>
        <topology evidence="9">Single-pass membrane protein</topology>
    </subcellularLocation>
</comment>
<protein>
    <recommendedName>
        <fullName evidence="9">Lipid A biosynthesis acyltransferase</fullName>
        <ecNumber evidence="9">2.3.1.241</ecNumber>
    </recommendedName>
    <alternativeName>
        <fullName evidence="9">Kdo(2)-lipid IV(A) acyltransferase</fullName>
    </alternativeName>
</protein>
<dbReference type="PIRSF" id="PIRSF026649">
    <property type="entry name" value="MsbB"/>
    <property type="match status" value="1"/>
</dbReference>
<dbReference type="Pfam" id="PF03279">
    <property type="entry name" value="Lip_A_acyltrans"/>
    <property type="match status" value="1"/>
</dbReference>
<keyword evidence="1 9" id="KW-1003">Cell membrane</keyword>
<comment type="function">
    <text evidence="9">Catalyzes the transfer of an acyl chain from an acyl-[acyl-carrier-protein] (ACP) to a Kdo(2)-lipid IV(A) to form a Kdo(2)-(acyl)-lipid IV(A).</text>
</comment>
<evidence type="ECO:0000256" key="5">
    <source>
        <dbReference type="ARBA" id="ARBA00022985"/>
    </source>
</evidence>
<evidence type="ECO:0000256" key="8">
    <source>
        <dbReference type="ARBA" id="ARBA00023315"/>
    </source>
</evidence>
<keyword evidence="5 9" id="KW-0448">Lipopolysaccharide biosynthesis</keyword>
<dbReference type="InterPro" id="IPR004960">
    <property type="entry name" value="LipA_acyltrans"/>
</dbReference>
<name>A0A437QAK4_9GAMM</name>
<dbReference type="NCBIfam" id="TIGR02207">
    <property type="entry name" value="lipid_A_htrB"/>
    <property type="match status" value="1"/>
</dbReference>
<dbReference type="RefSeq" id="WP_127693405.1">
    <property type="nucleotide sequence ID" value="NZ_SACQ01000002.1"/>
</dbReference>
<sequence>MSSNQAPEPSFLAPRYWPTWMGMGLLKLICKLPYSWQITLGRWLGIVMYHLFASRRHITDVNLRLCFPELSDTERQAWVKQTFIHNAIGLFESSMSWWAPDSKLDMPITLKGEQHLKAALAQGRGVILLGGHFSTLDLGGRLFSRYFEADVMYRQHNNPLMDKMIREGRGNHLGTIERENLRQVLRALRKNRVVWYAPDQDFGPKYSVYAPFFGQDAATITATSRLVKLNNSPILMFSQHRNPDNKGYELEFFPIIEDFPSGDEMADASRINAEIERAIRKDPCQYMWVHRRFKTHPKGKNYLYRKTD</sequence>
<dbReference type="CDD" id="cd07984">
    <property type="entry name" value="LPLAT_LABLAT-like"/>
    <property type="match status" value="1"/>
</dbReference>
<feature type="short sequence motif" description="HXXXXD motif" evidence="9">
    <location>
        <begin position="132"/>
        <end position="137"/>
    </location>
</feature>
<comment type="pathway">
    <text evidence="9">Glycolipid biosynthesis; KDO(2)-lipid A biosynthesis; KDO(2)-lipid A from CMP-3-deoxy-D-manno-octulosonate and lipid IV(A): step 3/4.</text>
</comment>
<evidence type="ECO:0000256" key="4">
    <source>
        <dbReference type="ARBA" id="ARBA00022692"/>
    </source>
</evidence>
<evidence type="ECO:0000256" key="3">
    <source>
        <dbReference type="ARBA" id="ARBA00022679"/>
    </source>
</evidence>
<dbReference type="PANTHER" id="PTHR30606:SF9">
    <property type="entry name" value="LIPID A BIOSYNTHESIS LAUROYLTRANSFERASE"/>
    <property type="match status" value="1"/>
</dbReference>
<dbReference type="GO" id="GO:0005886">
    <property type="term" value="C:plasma membrane"/>
    <property type="evidence" value="ECO:0007669"/>
    <property type="project" value="UniProtKB-SubCell"/>
</dbReference>
<evidence type="ECO:0000256" key="7">
    <source>
        <dbReference type="ARBA" id="ARBA00023136"/>
    </source>
</evidence>
<dbReference type="HAMAP" id="MF_01942">
    <property type="entry name" value="Lipid_A_LpxL_LpxP"/>
    <property type="match status" value="1"/>
</dbReference>
<evidence type="ECO:0000256" key="1">
    <source>
        <dbReference type="ARBA" id="ARBA00022475"/>
    </source>
</evidence>
<dbReference type="InterPro" id="IPR011920">
    <property type="entry name" value="Lipid_A_LpxL_LpxP"/>
</dbReference>
<comment type="pathway">
    <text evidence="9">Bacterial outer membrane biogenesis; lipopolysaccharide biosynthesis.</text>
</comment>
<evidence type="ECO:0000313" key="11">
    <source>
        <dbReference type="Proteomes" id="UP000282818"/>
    </source>
</evidence>
<keyword evidence="7 9" id="KW-0472">Membrane</keyword>
<dbReference type="GO" id="GO:0009245">
    <property type="term" value="P:lipid A biosynthetic process"/>
    <property type="evidence" value="ECO:0007669"/>
    <property type="project" value="InterPro"/>
</dbReference>
<keyword evidence="8 9" id="KW-0012">Acyltransferase</keyword>
<dbReference type="GO" id="GO:0008913">
    <property type="term" value="F:Kdo2-lipid IVA acyltransferase activity"/>
    <property type="evidence" value="ECO:0007669"/>
    <property type="project" value="UniProtKB-EC"/>
</dbReference>
<keyword evidence="11" id="KW-1185">Reference proteome</keyword>
<evidence type="ECO:0000313" key="10">
    <source>
        <dbReference type="EMBL" id="RVU31546.1"/>
    </source>
</evidence>
<proteinExistence type="inferred from homology"/>
<evidence type="ECO:0000256" key="9">
    <source>
        <dbReference type="HAMAP-Rule" id="MF_01942"/>
    </source>
</evidence>
<evidence type="ECO:0000256" key="2">
    <source>
        <dbReference type="ARBA" id="ARBA00022519"/>
    </source>
</evidence>
<gene>
    <name evidence="9 10" type="primary">lpxL</name>
    <name evidence="10" type="ORF">EOE65_06085</name>
</gene>
<keyword evidence="2 9" id="KW-0997">Cell inner membrane</keyword>
<dbReference type="EC" id="2.3.1.241" evidence="9"/>
<keyword evidence="4 9" id="KW-0812">Transmembrane</keyword>
<evidence type="ECO:0000256" key="6">
    <source>
        <dbReference type="ARBA" id="ARBA00022989"/>
    </source>
</evidence>
<dbReference type="GO" id="GO:0036104">
    <property type="term" value="P:Kdo2-lipid A biosynthetic process"/>
    <property type="evidence" value="ECO:0007669"/>
    <property type="project" value="UniProtKB-UniRule"/>
</dbReference>
<reference evidence="10 11" key="1">
    <citation type="submission" date="2019-01" db="EMBL/GenBank/DDBJ databases">
        <authorList>
            <person name="Chen W.-M."/>
        </authorList>
    </citation>
    <scope>NUCLEOTIDE SEQUENCE [LARGE SCALE GENOMIC DNA]</scope>
    <source>
        <strain evidence="10 11">HPM-16</strain>
    </source>
</reference>
<accession>A0A437QAK4</accession>
<organism evidence="10 11">
    <name type="scientific">Neptunomonas marina</name>
    <dbReference type="NCBI Taxonomy" id="1815562"/>
    <lineage>
        <taxon>Bacteria</taxon>
        <taxon>Pseudomonadati</taxon>
        <taxon>Pseudomonadota</taxon>
        <taxon>Gammaproteobacteria</taxon>
        <taxon>Oceanospirillales</taxon>
        <taxon>Oceanospirillaceae</taxon>
        <taxon>Neptunomonas</taxon>
    </lineage>
</organism>
<comment type="caution">
    <text evidence="10">The sequence shown here is derived from an EMBL/GenBank/DDBJ whole genome shotgun (WGS) entry which is preliminary data.</text>
</comment>
<comment type="similarity">
    <text evidence="9">Belongs to the LpxL/LpxM/LpxP family.</text>
</comment>
<dbReference type="Proteomes" id="UP000282818">
    <property type="component" value="Unassembled WGS sequence"/>
</dbReference>
<dbReference type="UniPathway" id="UPA00360">
    <property type="reaction ID" value="UER00485"/>
</dbReference>
<dbReference type="PANTHER" id="PTHR30606">
    <property type="entry name" value="LIPID A BIOSYNTHESIS LAUROYL ACYLTRANSFERASE"/>
    <property type="match status" value="1"/>
</dbReference>
<dbReference type="EMBL" id="SACQ01000002">
    <property type="protein sequence ID" value="RVU31546.1"/>
    <property type="molecule type" value="Genomic_DNA"/>
</dbReference>
<keyword evidence="6 9" id="KW-1133">Transmembrane helix</keyword>
<dbReference type="GO" id="GO:0009103">
    <property type="term" value="P:lipopolysaccharide biosynthetic process"/>
    <property type="evidence" value="ECO:0007669"/>
    <property type="project" value="UniProtKB-UniRule"/>
</dbReference>
<dbReference type="AlphaFoldDB" id="A0A437QAK4"/>